<feature type="transmembrane region" description="Helical" evidence="1">
    <location>
        <begin position="52"/>
        <end position="77"/>
    </location>
</feature>
<feature type="transmembrane region" description="Helical" evidence="1">
    <location>
        <begin position="161"/>
        <end position="182"/>
    </location>
</feature>
<evidence type="ECO:0000256" key="1">
    <source>
        <dbReference type="SAM" id="Phobius"/>
    </source>
</evidence>
<dbReference type="EMBL" id="JACHWS010000002">
    <property type="protein sequence ID" value="MBB3037396.1"/>
    <property type="molecule type" value="Genomic_DNA"/>
</dbReference>
<protein>
    <recommendedName>
        <fullName evidence="2">Protein-glutamine gamma-glutamyltransferase-like C-terminal domain-containing protein</fullName>
    </recommendedName>
</protein>
<reference evidence="3 4" key="1">
    <citation type="submission" date="2020-08" db="EMBL/GenBank/DDBJ databases">
        <title>Sequencing the genomes of 1000 actinobacteria strains.</title>
        <authorList>
            <person name="Klenk H.-P."/>
        </authorList>
    </citation>
    <scope>NUCLEOTIDE SEQUENCE [LARGE SCALE GENOMIC DNA]</scope>
    <source>
        <strain evidence="3 4">DSM 45258</strain>
    </source>
</reference>
<proteinExistence type="predicted"/>
<evidence type="ECO:0000313" key="4">
    <source>
        <dbReference type="Proteomes" id="UP000567922"/>
    </source>
</evidence>
<feature type="domain" description="Protein-glutamine gamma-glutamyltransferase-like C-terminal" evidence="2">
    <location>
        <begin position="234"/>
        <end position="304"/>
    </location>
</feature>
<dbReference type="InterPro" id="IPR025403">
    <property type="entry name" value="TgpA-like_C"/>
</dbReference>
<evidence type="ECO:0000313" key="3">
    <source>
        <dbReference type="EMBL" id="MBB3037396.1"/>
    </source>
</evidence>
<dbReference type="OrthoDB" id="4571933at2"/>
<keyword evidence="4" id="KW-1185">Reference proteome</keyword>
<sequence length="319" mass="34988">MPGQRGQRAQTRTAQHRPNLPGPVLLAAVLLWGLTVSLASEPPAGDPMLPDQWAHIAVIAVVILAILLTATAVYVVWRYPRSRVLRPLTPLPRRSRGGRARDRDWRAIVLFLLYFAAITALFVFINRFFGPREMPIENGYEEIEEGEPLETLPPPPDGPDISPFLLTSLLILVVLLAVGAILSMRGRRSRQSTTFTLEKPAQHRHAGDLADAAERALDAIDKPAQDPRTAIIACYAEMEEALTEADEPAPLESDTPSEVLARAVALGYVTRGPAEELVGLFAEARYSSHTMTAEQQHTAAELLRSLLDDVRRAPSAPLL</sequence>
<name>A0A839RMU7_9ACTN</name>
<dbReference type="AlphaFoldDB" id="A0A839RMU7"/>
<dbReference type="Proteomes" id="UP000567922">
    <property type="component" value="Unassembled WGS sequence"/>
</dbReference>
<comment type="caution">
    <text evidence="3">The sequence shown here is derived from an EMBL/GenBank/DDBJ whole genome shotgun (WGS) entry which is preliminary data.</text>
</comment>
<accession>A0A839RMU7</accession>
<organism evidence="3 4">
    <name type="scientific">Hoyosella altamirensis</name>
    <dbReference type="NCBI Taxonomy" id="616997"/>
    <lineage>
        <taxon>Bacteria</taxon>
        <taxon>Bacillati</taxon>
        <taxon>Actinomycetota</taxon>
        <taxon>Actinomycetes</taxon>
        <taxon>Mycobacteriales</taxon>
        <taxon>Hoyosellaceae</taxon>
        <taxon>Hoyosella</taxon>
    </lineage>
</organism>
<gene>
    <name evidence="3" type="ORF">FHU29_001845</name>
</gene>
<dbReference type="RefSeq" id="WP_074390892.1">
    <property type="nucleotide sequence ID" value="NZ_BDDI01000012.1"/>
</dbReference>
<keyword evidence="1" id="KW-0472">Membrane</keyword>
<evidence type="ECO:0000259" key="2">
    <source>
        <dbReference type="Pfam" id="PF13559"/>
    </source>
</evidence>
<feature type="transmembrane region" description="Helical" evidence="1">
    <location>
        <begin position="20"/>
        <end position="40"/>
    </location>
</feature>
<keyword evidence="1" id="KW-0812">Transmembrane</keyword>
<keyword evidence="1" id="KW-1133">Transmembrane helix</keyword>
<dbReference type="Pfam" id="PF13559">
    <property type="entry name" value="DUF4129"/>
    <property type="match status" value="1"/>
</dbReference>
<feature type="transmembrane region" description="Helical" evidence="1">
    <location>
        <begin position="105"/>
        <end position="125"/>
    </location>
</feature>